<dbReference type="EMBL" id="BAABKP010000006">
    <property type="protein sequence ID" value="GAA4800101.1"/>
    <property type="molecule type" value="Genomic_DNA"/>
</dbReference>
<dbReference type="PRINTS" id="PR00598">
    <property type="entry name" value="HTHMARR"/>
</dbReference>
<dbReference type="Gene3D" id="1.10.10.10">
    <property type="entry name" value="Winged helix-like DNA-binding domain superfamily/Winged helix DNA-binding domain"/>
    <property type="match status" value="1"/>
</dbReference>
<evidence type="ECO:0000259" key="1">
    <source>
        <dbReference type="PROSITE" id="PS50995"/>
    </source>
</evidence>
<keyword evidence="3" id="KW-1185">Reference proteome</keyword>
<dbReference type="SMART" id="SM00347">
    <property type="entry name" value="HTH_MARR"/>
    <property type="match status" value="1"/>
</dbReference>
<dbReference type="Pfam" id="PF01047">
    <property type="entry name" value="MarR"/>
    <property type="match status" value="1"/>
</dbReference>
<dbReference type="InterPro" id="IPR039422">
    <property type="entry name" value="MarR/SlyA-like"/>
</dbReference>
<name>A0ABP9BV51_9MICC</name>
<organism evidence="2 3">
    <name type="scientific">Rothia endophytica</name>
    <dbReference type="NCBI Taxonomy" id="1324766"/>
    <lineage>
        <taxon>Bacteria</taxon>
        <taxon>Bacillati</taxon>
        <taxon>Actinomycetota</taxon>
        <taxon>Actinomycetes</taxon>
        <taxon>Micrococcales</taxon>
        <taxon>Micrococcaceae</taxon>
        <taxon>Rothia</taxon>
    </lineage>
</organism>
<dbReference type="PROSITE" id="PS50995">
    <property type="entry name" value="HTH_MARR_2"/>
    <property type="match status" value="1"/>
</dbReference>
<dbReference type="PANTHER" id="PTHR33164">
    <property type="entry name" value="TRANSCRIPTIONAL REGULATOR, MARR FAMILY"/>
    <property type="match status" value="1"/>
</dbReference>
<comment type="caution">
    <text evidence="2">The sequence shown here is derived from an EMBL/GenBank/DDBJ whole genome shotgun (WGS) entry which is preliminary data.</text>
</comment>
<dbReference type="PANTHER" id="PTHR33164:SF99">
    <property type="entry name" value="MARR FAMILY REGULATORY PROTEIN"/>
    <property type="match status" value="1"/>
</dbReference>
<evidence type="ECO:0000313" key="2">
    <source>
        <dbReference type="EMBL" id="GAA4800101.1"/>
    </source>
</evidence>
<dbReference type="InterPro" id="IPR000835">
    <property type="entry name" value="HTH_MarR-typ"/>
</dbReference>
<feature type="domain" description="HTH marR-type" evidence="1">
    <location>
        <begin position="12"/>
        <end position="148"/>
    </location>
</feature>
<protein>
    <submittedName>
        <fullName evidence="2">MarR family winged helix-turn-helix transcriptional regulator</fullName>
    </submittedName>
</protein>
<dbReference type="SUPFAM" id="SSF46785">
    <property type="entry name" value="Winged helix' DNA-binding domain"/>
    <property type="match status" value="1"/>
</dbReference>
<reference evidence="3" key="1">
    <citation type="journal article" date="2019" name="Int. J. Syst. Evol. Microbiol.">
        <title>The Global Catalogue of Microorganisms (GCM) 10K type strain sequencing project: providing services to taxonomists for standard genome sequencing and annotation.</title>
        <authorList>
            <consortium name="The Broad Institute Genomics Platform"/>
            <consortium name="The Broad Institute Genome Sequencing Center for Infectious Disease"/>
            <person name="Wu L."/>
            <person name="Ma J."/>
        </authorList>
    </citation>
    <scope>NUCLEOTIDE SEQUENCE [LARGE SCALE GENOMIC DNA]</scope>
    <source>
        <strain evidence="3">JCM 18541</strain>
    </source>
</reference>
<accession>A0ABP9BV51</accession>
<dbReference type="Proteomes" id="UP001500187">
    <property type="component" value="Unassembled WGS sequence"/>
</dbReference>
<dbReference type="InterPro" id="IPR036390">
    <property type="entry name" value="WH_DNA-bd_sf"/>
</dbReference>
<proteinExistence type="predicted"/>
<gene>
    <name evidence="2" type="ORF">GCM10023352_20100</name>
</gene>
<sequence length="167" mass="18281">MDCQMPSMDELESRAWRGLIRVIELLPPALDAQMQRDSNLTHFEFMVLSMLRFAPDSTLRMTALAQGTNASLARLSHVCSRLEGRGLVERFDCPADRRATNVRLTAAGNECVIAAAPGHFATARALVIDHLTPEQLASLAEITEALGLRLDPENRTLPAVESGTPTE</sequence>
<dbReference type="InterPro" id="IPR036388">
    <property type="entry name" value="WH-like_DNA-bd_sf"/>
</dbReference>
<evidence type="ECO:0000313" key="3">
    <source>
        <dbReference type="Proteomes" id="UP001500187"/>
    </source>
</evidence>